<evidence type="ECO:0000256" key="3">
    <source>
        <dbReference type="ARBA" id="ARBA00023289"/>
    </source>
</evidence>
<evidence type="ECO:0000256" key="2">
    <source>
        <dbReference type="ARBA" id="ARBA00022723"/>
    </source>
</evidence>
<reference evidence="8" key="1">
    <citation type="journal article" date="2016" name="Nature">
        <title>The genome of the seagrass Zostera marina reveals angiosperm adaptation to the sea.</title>
        <authorList>
            <person name="Olsen J.L."/>
            <person name="Rouze P."/>
            <person name="Verhelst B."/>
            <person name="Lin Y.-C."/>
            <person name="Bayer T."/>
            <person name="Collen J."/>
            <person name="Dattolo E."/>
            <person name="De Paoli E."/>
            <person name="Dittami S."/>
            <person name="Maumus F."/>
            <person name="Michel G."/>
            <person name="Kersting A."/>
            <person name="Lauritano C."/>
            <person name="Lohaus R."/>
            <person name="Toepel M."/>
            <person name="Tonon T."/>
            <person name="Vanneste K."/>
            <person name="Amirebrahimi M."/>
            <person name="Brakel J."/>
            <person name="Bostroem C."/>
            <person name="Chovatia M."/>
            <person name="Grimwood J."/>
            <person name="Jenkins J.W."/>
            <person name="Jueterbock A."/>
            <person name="Mraz A."/>
            <person name="Stam W.T."/>
            <person name="Tice H."/>
            <person name="Bornberg-Bauer E."/>
            <person name="Green P.J."/>
            <person name="Pearson G.A."/>
            <person name="Procaccini G."/>
            <person name="Duarte C.M."/>
            <person name="Schmutz J."/>
            <person name="Reusch T.B.H."/>
            <person name="Van de Peer Y."/>
        </authorList>
    </citation>
    <scope>NUCLEOTIDE SEQUENCE [LARGE SCALE GENOMIC DNA]</scope>
    <source>
        <strain evidence="8">cv. Finnish</strain>
    </source>
</reference>
<evidence type="ECO:0000256" key="4">
    <source>
        <dbReference type="ARBA" id="ARBA00024045"/>
    </source>
</evidence>
<feature type="compositionally biased region" description="Gly residues" evidence="5">
    <location>
        <begin position="318"/>
        <end position="328"/>
    </location>
</feature>
<feature type="compositionally biased region" description="Gly residues" evidence="5">
    <location>
        <begin position="267"/>
        <end position="280"/>
    </location>
</feature>
<keyword evidence="3" id="KW-0449">Lipoprotein</keyword>
<comment type="caution">
    <text evidence="7">The sequence shown here is derived from an EMBL/GenBank/DDBJ whole genome shotgun (WGS) entry which is preliminary data.</text>
</comment>
<keyword evidence="2" id="KW-0479">Metal-binding</keyword>
<dbReference type="OMA" id="GPPMKMG"/>
<dbReference type="PROSITE" id="PS50846">
    <property type="entry name" value="HMA_2"/>
    <property type="match status" value="1"/>
</dbReference>
<proteinExistence type="inferred from homology"/>
<dbReference type="OrthoDB" id="689350at2759"/>
<dbReference type="PANTHER" id="PTHR45868">
    <property type="entry name" value="HEAVY METAL-ASSOCIATED ISOPRENYLATED PLANT PROTEIN 33-RELATED"/>
    <property type="match status" value="1"/>
</dbReference>
<dbReference type="EMBL" id="LFYR01000692">
    <property type="protein sequence ID" value="KMZ70947.1"/>
    <property type="molecule type" value="Genomic_DNA"/>
</dbReference>
<organism evidence="7 8">
    <name type="scientific">Zostera marina</name>
    <name type="common">Eelgrass</name>
    <dbReference type="NCBI Taxonomy" id="29655"/>
    <lineage>
        <taxon>Eukaryota</taxon>
        <taxon>Viridiplantae</taxon>
        <taxon>Streptophyta</taxon>
        <taxon>Embryophyta</taxon>
        <taxon>Tracheophyta</taxon>
        <taxon>Spermatophyta</taxon>
        <taxon>Magnoliopsida</taxon>
        <taxon>Liliopsida</taxon>
        <taxon>Zosteraceae</taxon>
        <taxon>Zostera</taxon>
    </lineage>
</organism>
<feature type="region of interest" description="Disordered" evidence="5">
    <location>
        <begin position="238"/>
        <end position="352"/>
    </location>
</feature>
<feature type="region of interest" description="Disordered" evidence="5">
    <location>
        <begin position="109"/>
        <end position="128"/>
    </location>
</feature>
<dbReference type="Proteomes" id="UP000036987">
    <property type="component" value="Unassembled WGS sequence"/>
</dbReference>
<keyword evidence="3" id="KW-0636">Prenylation</keyword>
<feature type="domain" description="HMA" evidence="6">
    <location>
        <begin position="24"/>
        <end position="87"/>
    </location>
</feature>
<dbReference type="AlphaFoldDB" id="A0A0K9PRU4"/>
<dbReference type="InterPro" id="IPR036163">
    <property type="entry name" value="HMA_dom_sf"/>
</dbReference>
<keyword evidence="8" id="KW-1185">Reference proteome</keyword>
<dbReference type="InterPro" id="IPR006121">
    <property type="entry name" value="HMA_dom"/>
</dbReference>
<feature type="compositionally biased region" description="Basic and acidic residues" evidence="5">
    <location>
        <begin position="303"/>
        <end position="317"/>
    </location>
</feature>
<protein>
    <recommendedName>
        <fullName evidence="6">HMA domain-containing protein</fullName>
    </recommendedName>
</protein>
<comment type="similarity">
    <text evidence="4">Belongs to the HIPP family.</text>
</comment>
<sequence>MMNMLSKGKCNSKSKEEDSNFLKIQTCVLKVNIHCDGCKRKVKKLLQKIDGVYTVTVDVEQKKVSVSGNVDPDTLIRKLVKNGKHAELLSPKLPGGARNNQFQKQLQVDNGAKASQKGGGGGKKQAPMMKQLQPQQAKGFNLKMPGFMKNPNSVKFDVPEDDDDVWSDFDDGDVFDELDEMDGGFDDDFEVDLKQMKNFKPMKGDGGQKKGAAANYMNKIPPFQKISGDGPFPAGMNMMPHQRSGSNGNGGGGNVSMNPAMTHMKGDGNGQKKGAIVGGKKGGDVGGKKNCKNSSGGGTGGGKDGKGAKGGGKDGKGAKGGGGGGGGNNNPHAGTPFQMGAGGGVGGPFQNPSGMNMMPLQRCASGNGVGGNISMHPAMTHMRNGGPMSGQQPDLFPGGGNPYHQQQYLAAMMQQQQQQRMMMMNGGGGGSMAYSRATPPVAAAVNYMNPPPDFTHVFSDENTNSCSIM</sequence>
<evidence type="ECO:0000313" key="8">
    <source>
        <dbReference type="Proteomes" id="UP000036987"/>
    </source>
</evidence>
<keyword evidence="1" id="KW-0488">Methylation</keyword>
<evidence type="ECO:0000256" key="1">
    <source>
        <dbReference type="ARBA" id="ARBA00022481"/>
    </source>
</evidence>
<dbReference type="STRING" id="29655.A0A0K9PRU4"/>
<evidence type="ECO:0000259" key="6">
    <source>
        <dbReference type="PROSITE" id="PS50846"/>
    </source>
</evidence>
<dbReference type="GO" id="GO:0046872">
    <property type="term" value="F:metal ion binding"/>
    <property type="evidence" value="ECO:0007669"/>
    <property type="project" value="UniProtKB-KW"/>
</dbReference>
<dbReference type="SUPFAM" id="SSF55008">
    <property type="entry name" value="HMA, heavy metal-associated domain"/>
    <property type="match status" value="1"/>
</dbReference>
<accession>A0A0K9PRU4</accession>
<evidence type="ECO:0000256" key="5">
    <source>
        <dbReference type="SAM" id="MobiDB-lite"/>
    </source>
</evidence>
<dbReference type="PANTHER" id="PTHR45868:SF89">
    <property type="entry name" value="HMA DOMAIN-CONTAINING PROTEIN"/>
    <property type="match status" value="1"/>
</dbReference>
<gene>
    <name evidence="7" type="ORF">ZOSMA_18G00380</name>
</gene>
<name>A0A0K9PRU4_ZOSMR</name>
<dbReference type="FunFam" id="3.30.70.100:FF:000008">
    <property type="entry name" value="Copper transport protein ATOX1"/>
    <property type="match status" value="1"/>
</dbReference>
<dbReference type="Pfam" id="PF00403">
    <property type="entry name" value="HMA"/>
    <property type="match status" value="1"/>
</dbReference>
<dbReference type="Gene3D" id="3.30.70.100">
    <property type="match status" value="1"/>
</dbReference>
<evidence type="ECO:0000313" key="7">
    <source>
        <dbReference type="EMBL" id="KMZ70947.1"/>
    </source>
</evidence>
<dbReference type="CDD" id="cd00371">
    <property type="entry name" value="HMA"/>
    <property type="match status" value="1"/>
</dbReference>